<evidence type="ECO:0000313" key="3">
    <source>
        <dbReference type="Proteomes" id="UP001595975"/>
    </source>
</evidence>
<keyword evidence="3" id="KW-1185">Reference proteome</keyword>
<dbReference type="SUPFAM" id="SSF48452">
    <property type="entry name" value="TPR-like"/>
    <property type="match status" value="1"/>
</dbReference>
<reference evidence="3" key="1">
    <citation type="journal article" date="2019" name="Int. J. Syst. Evol. Microbiol.">
        <title>The Global Catalogue of Microorganisms (GCM) 10K type strain sequencing project: providing services to taxonomists for standard genome sequencing and annotation.</title>
        <authorList>
            <consortium name="The Broad Institute Genomics Platform"/>
            <consortium name="The Broad Institute Genome Sequencing Center for Infectious Disease"/>
            <person name="Wu L."/>
            <person name="Ma J."/>
        </authorList>
    </citation>
    <scope>NUCLEOTIDE SEQUENCE [LARGE SCALE GENOMIC DNA]</scope>
    <source>
        <strain evidence="3">CGMCC 4.1437</strain>
    </source>
</reference>
<proteinExistence type="predicted"/>
<dbReference type="Gene3D" id="1.25.40.10">
    <property type="entry name" value="Tetratricopeptide repeat domain"/>
    <property type="match status" value="1"/>
</dbReference>
<comment type="caution">
    <text evidence="2">The sequence shown here is derived from an EMBL/GenBank/DDBJ whole genome shotgun (WGS) entry which is preliminary data.</text>
</comment>
<dbReference type="Proteomes" id="UP001595975">
    <property type="component" value="Unassembled WGS sequence"/>
</dbReference>
<accession>A0ABW0X909</accession>
<organism evidence="2 3">
    <name type="scientific">Kitasatospora misakiensis</name>
    <dbReference type="NCBI Taxonomy" id="67330"/>
    <lineage>
        <taxon>Bacteria</taxon>
        <taxon>Bacillati</taxon>
        <taxon>Actinomycetota</taxon>
        <taxon>Actinomycetes</taxon>
        <taxon>Kitasatosporales</taxon>
        <taxon>Streptomycetaceae</taxon>
        <taxon>Kitasatospora</taxon>
    </lineage>
</organism>
<evidence type="ECO:0008006" key="4">
    <source>
        <dbReference type="Google" id="ProtNLM"/>
    </source>
</evidence>
<evidence type="ECO:0000256" key="1">
    <source>
        <dbReference type="SAM" id="MobiDB-lite"/>
    </source>
</evidence>
<sequence>MQTQFTRLCAEFGWSSPARFRQVYATTARKLGEDEEVSSRQYHRWRQPLPPRPHPARQRVLEAMLGIPLEQAGFTVPPHRRSGPPPTPREEPEDVNRRSFIALAGSAAVSARLTPPRIGAETVMDLRAGLTSLYGLDDRFGGATVGPLAQAHLARVERLISTRSYPGTIGRQLRLIAGETAEHVAWLAFDAGDNARADRHWNHALTRAEELQDNSLAVVVMASMALMSLRERKPGTALDLARAAQSKAAPWAPPSLMSILLTREARAHAMMGDPVRARSTLAQATRTFEQERNERPVPDWAVFHGPAELALAQASLFTEAGHHKAAVDWLRRSLQHQETNYARNEALVRFSLAGALAQAGEAEESARELASGAVLLTEVSSGRARTSMQEAHSHLKLLNPSLAAASTSHLIA</sequence>
<dbReference type="InterPro" id="IPR011990">
    <property type="entry name" value="TPR-like_helical_dom_sf"/>
</dbReference>
<protein>
    <recommendedName>
        <fullName evidence="4">XRE family transcriptional regulator</fullName>
    </recommendedName>
</protein>
<name>A0ABW0X909_9ACTN</name>
<feature type="region of interest" description="Disordered" evidence="1">
    <location>
        <begin position="72"/>
        <end position="94"/>
    </location>
</feature>
<dbReference type="EMBL" id="JBHSOF010000037">
    <property type="protein sequence ID" value="MFC5666203.1"/>
    <property type="molecule type" value="Genomic_DNA"/>
</dbReference>
<evidence type="ECO:0000313" key="2">
    <source>
        <dbReference type="EMBL" id="MFC5666203.1"/>
    </source>
</evidence>
<gene>
    <name evidence="2" type="ORF">ACFP3U_24910</name>
</gene>
<dbReference type="RefSeq" id="WP_380227877.1">
    <property type="nucleotide sequence ID" value="NZ_JBHSOF010000037.1"/>
</dbReference>